<sequence>MLGILRIAHAEREIKKSINSKKIILIFIYFSFKLFFYTKISQKSSEKIILTKNITFPSLMKYKLIYSILPVHCSLELKNFVPHEYGNCYNIYAK</sequence>
<dbReference type="Proteomes" id="UP000076555">
    <property type="component" value="Unassembled WGS sequence"/>
</dbReference>
<protein>
    <submittedName>
        <fullName evidence="1">Uncharacterized protein</fullName>
    </submittedName>
</protein>
<dbReference type="EMBL" id="LWAJ01000215">
    <property type="protein sequence ID" value="KZL48957.1"/>
    <property type="molecule type" value="Genomic_DNA"/>
</dbReference>
<name>A0A166IWX4_NODSP</name>
<organism evidence="1 2">
    <name type="scientific">Nodularia spumigena CENA596</name>
    <dbReference type="NCBI Taxonomy" id="1819295"/>
    <lineage>
        <taxon>Bacteria</taxon>
        <taxon>Bacillati</taxon>
        <taxon>Cyanobacteriota</taxon>
        <taxon>Cyanophyceae</taxon>
        <taxon>Nostocales</taxon>
        <taxon>Nodulariaceae</taxon>
        <taxon>Nodularia</taxon>
    </lineage>
</organism>
<dbReference type="AlphaFoldDB" id="A0A166IWX4"/>
<evidence type="ECO:0000313" key="1">
    <source>
        <dbReference type="EMBL" id="KZL48957.1"/>
    </source>
</evidence>
<accession>A0A166IWX4</accession>
<comment type="caution">
    <text evidence="1">The sequence shown here is derived from an EMBL/GenBank/DDBJ whole genome shotgun (WGS) entry which is preliminary data.</text>
</comment>
<reference evidence="1 2" key="1">
    <citation type="submission" date="2016-04" db="EMBL/GenBank/DDBJ databases">
        <title>Draft Genome Assembly of the Bloom-forming Cyanobacterium Nodularia spumigena Strain CENA596 in Shrimp Production Ponds.</title>
        <authorList>
            <person name="Popin R.V."/>
            <person name="Rigonato J."/>
            <person name="Abreu V.A."/>
            <person name="Andreote A.P."/>
            <person name="Silveira S.B."/>
            <person name="Odebrecht C."/>
            <person name="Fiore M.F."/>
        </authorList>
    </citation>
    <scope>NUCLEOTIDE SEQUENCE [LARGE SCALE GENOMIC DNA]</scope>
    <source>
        <strain evidence="1 2">CENA596</strain>
    </source>
</reference>
<gene>
    <name evidence="1" type="ORF">A2T98_15290</name>
</gene>
<evidence type="ECO:0000313" key="2">
    <source>
        <dbReference type="Proteomes" id="UP000076555"/>
    </source>
</evidence>
<proteinExistence type="predicted"/>